<organism evidence="12">
    <name type="scientific">Timema monikensis</name>
    <dbReference type="NCBI Taxonomy" id="170555"/>
    <lineage>
        <taxon>Eukaryota</taxon>
        <taxon>Metazoa</taxon>
        <taxon>Ecdysozoa</taxon>
        <taxon>Arthropoda</taxon>
        <taxon>Hexapoda</taxon>
        <taxon>Insecta</taxon>
        <taxon>Pterygota</taxon>
        <taxon>Neoptera</taxon>
        <taxon>Polyneoptera</taxon>
        <taxon>Phasmatodea</taxon>
        <taxon>Timematodea</taxon>
        <taxon>Timematoidea</taxon>
        <taxon>Timematidae</taxon>
        <taxon>Timema</taxon>
    </lineage>
</organism>
<dbReference type="InterPro" id="IPR041147">
    <property type="entry name" value="GH38_C"/>
</dbReference>
<dbReference type="GO" id="GO:0030246">
    <property type="term" value="F:carbohydrate binding"/>
    <property type="evidence" value="ECO:0007669"/>
    <property type="project" value="InterPro"/>
</dbReference>
<dbReference type="InterPro" id="IPR011013">
    <property type="entry name" value="Gal_mutarotase_sf_dom"/>
</dbReference>
<dbReference type="EC" id="3.2.1.24" evidence="3"/>
<dbReference type="InterPro" id="IPR027291">
    <property type="entry name" value="Glyco_hydro_38_N_sf"/>
</dbReference>
<keyword evidence="6" id="KW-1015">Disulfide bond</keyword>
<comment type="catalytic activity">
    <reaction evidence="1">
        <text>Hydrolysis of terminal, non-reducing alpha-D-mannose residues in alpha-D-mannosides.</text>
        <dbReference type="EC" id="3.2.1.24"/>
    </reaction>
</comment>
<proteinExistence type="predicted"/>
<evidence type="ECO:0000259" key="9">
    <source>
        <dbReference type="Pfam" id="PF07748"/>
    </source>
</evidence>
<feature type="domain" description="Glycoside hydrolase family 38 N-terminal" evidence="8">
    <location>
        <begin position="734"/>
        <end position="860"/>
    </location>
</feature>
<keyword evidence="5" id="KW-0862">Zinc</keyword>
<keyword evidence="4" id="KW-0732">Signal</keyword>
<evidence type="ECO:0000256" key="1">
    <source>
        <dbReference type="ARBA" id="ARBA00000365"/>
    </source>
</evidence>
<dbReference type="Pfam" id="PF01074">
    <property type="entry name" value="Glyco_hydro_38N"/>
    <property type="match status" value="2"/>
</dbReference>
<dbReference type="PANTHER" id="PTHR11607">
    <property type="entry name" value="ALPHA-MANNOSIDASE"/>
    <property type="match status" value="1"/>
</dbReference>
<evidence type="ECO:0000313" key="12">
    <source>
        <dbReference type="EMBL" id="CAD7429114.1"/>
    </source>
</evidence>
<evidence type="ECO:0000256" key="4">
    <source>
        <dbReference type="ARBA" id="ARBA00022729"/>
    </source>
</evidence>
<evidence type="ECO:0000256" key="3">
    <source>
        <dbReference type="ARBA" id="ARBA00012752"/>
    </source>
</evidence>
<dbReference type="InterPro" id="IPR011682">
    <property type="entry name" value="Glyco_hydro_38_C"/>
</dbReference>
<dbReference type="InterPro" id="IPR013780">
    <property type="entry name" value="Glyco_hydro_b"/>
</dbReference>
<reference evidence="12" key="1">
    <citation type="submission" date="2020-11" db="EMBL/GenBank/DDBJ databases">
        <authorList>
            <person name="Tran Van P."/>
        </authorList>
    </citation>
    <scope>NUCLEOTIDE SEQUENCE</scope>
</reference>
<gene>
    <name evidence="12" type="ORF">TMSB3V08_LOCUS5899</name>
</gene>
<dbReference type="AlphaFoldDB" id="A0A7R9E7Y3"/>
<dbReference type="GO" id="GO:0005764">
    <property type="term" value="C:lysosome"/>
    <property type="evidence" value="ECO:0007669"/>
    <property type="project" value="TreeGrafter"/>
</dbReference>
<feature type="domain" description="Glycosyl hydrolase family 38 C-terminal" evidence="9">
    <location>
        <begin position="159"/>
        <end position="365"/>
    </location>
</feature>
<evidence type="ECO:0000256" key="2">
    <source>
        <dbReference type="ARBA" id="ARBA00001947"/>
    </source>
</evidence>
<dbReference type="SUPFAM" id="SSF74650">
    <property type="entry name" value="Galactose mutarotase-like"/>
    <property type="match status" value="1"/>
</dbReference>
<dbReference type="InterPro" id="IPR048534">
    <property type="entry name" value="Man2a1-like_dom"/>
</dbReference>
<name>A0A7R9E7Y3_9NEOP</name>
<dbReference type="SUPFAM" id="SSF88713">
    <property type="entry name" value="Glycoside hydrolase/deacetylase"/>
    <property type="match status" value="2"/>
</dbReference>
<evidence type="ECO:0000259" key="10">
    <source>
        <dbReference type="Pfam" id="PF17677"/>
    </source>
</evidence>
<dbReference type="InterPro" id="IPR011330">
    <property type="entry name" value="Glyco_hydro/deAcase_b/a-brl"/>
</dbReference>
<dbReference type="FunFam" id="2.70.98.30:FF:000003">
    <property type="entry name" value="Alpha-mannosidase"/>
    <property type="match status" value="1"/>
</dbReference>
<evidence type="ECO:0000259" key="8">
    <source>
        <dbReference type="Pfam" id="PF01074"/>
    </source>
</evidence>
<dbReference type="FunFam" id="2.60.40.1180:FF:000018">
    <property type="entry name" value="Alpha-mannosidase"/>
    <property type="match status" value="1"/>
</dbReference>
<dbReference type="Pfam" id="PF21260">
    <property type="entry name" value="Laman-like_dom"/>
    <property type="match status" value="1"/>
</dbReference>
<feature type="domain" description="Glycosyl hydrolases family 38 C-terminal" evidence="10">
    <location>
        <begin position="466"/>
        <end position="566"/>
    </location>
</feature>
<dbReference type="Pfam" id="PF17677">
    <property type="entry name" value="Glyco_hydro38C2"/>
    <property type="match status" value="1"/>
</dbReference>
<evidence type="ECO:0000256" key="5">
    <source>
        <dbReference type="ARBA" id="ARBA00022833"/>
    </source>
</evidence>
<dbReference type="Gene3D" id="2.60.40.1180">
    <property type="entry name" value="Golgi alpha-mannosidase II"/>
    <property type="match status" value="1"/>
</dbReference>
<dbReference type="InterPro" id="IPR000602">
    <property type="entry name" value="Glyco_hydro_38_N"/>
</dbReference>
<keyword evidence="7" id="KW-0325">Glycoprotein</keyword>
<dbReference type="InterPro" id="IPR050843">
    <property type="entry name" value="Glycosyl_Hydrlase_38"/>
</dbReference>
<comment type="cofactor">
    <cofactor evidence="2">
        <name>Zn(2+)</name>
        <dbReference type="ChEBI" id="CHEBI:29105"/>
    </cofactor>
</comment>
<dbReference type="PANTHER" id="PTHR11607:SF3">
    <property type="entry name" value="LYSOSOMAL ALPHA-MANNOSIDASE"/>
    <property type="match status" value="1"/>
</dbReference>
<dbReference type="GO" id="GO:0006013">
    <property type="term" value="P:mannose metabolic process"/>
    <property type="evidence" value="ECO:0007669"/>
    <property type="project" value="InterPro"/>
</dbReference>
<dbReference type="GO" id="GO:0004559">
    <property type="term" value="F:alpha-mannosidase activity"/>
    <property type="evidence" value="ECO:0007669"/>
    <property type="project" value="UniProtKB-EC"/>
</dbReference>
<feature type="domain" description="Glycoside hydrolase family 38 N-terminal" evidence="8">
    <location>
        <begin position="578"/>
        <end position="628"/>
    </location>
</feature>
<dbReference type="EMBL" id="OB793967">
    <property type="protein sequence ID" value="CAD7429114.1"/>
    <property type="molecule type" value="Genomic_DNA"/>
</dbReference>
<protein>
    <recommendedName>
        <fullName evidence="3">alpha-mannosidase</fullName>
        <ecNumber evidence="3">3.2.1.24</ecNumber>
    </recommendedName>
</protein>
<evidence type="ECO:0000259" key="11">
    <source>
        <dbReference type="Pfam" id="PF21260"/>
    </source>
</evidence>
<sequence length="873" mass="97974">MRSILPHRTFMYYPATFVGNNSNLELKSCLLLNISLCEETESSEDFLVTIYNPISHEVSQYVRLPVSGDSYTVTDYNGNAAMLMTDIQLLISPRESVVSQLVPIPQSVLNIPYRNSSALNELVFRATDLPPLGFTSYHVTVSSSTGSSGTTRQSNDTNIGNTGISLEINATTGLVQSITNNGVSVAVQQEFLYYVGAEGNNTSSDTWASGAYKLNILETFMDMKISSSLIPTGDLVEEIHQVFSDWASQVIRVYKEESHVELEWLVGPIPINDNKGKEPISRFTTNLSTNKIFYTDSNGREMLRRERNHRPTWDVKLAEPAPGNYYPVTSKIVVTDEDKGLEFAVLNDRAQGGASMKDGQIEIMVSTLRGSQSGVHRRLLNDDAKGVGEALNETAYGEGLIARGRHFVFAGEIAGSDNVSLAAQERLLAQRILLAPWVFISRGSSAQTRSINRKQFVGLTRPLLENVQVLTLEPQDSRTVLLRLEHILERNEDSQLSQDVTVALQDILVGLDITSVKEMTLDGNKELSSLERLSWSSTDTKERPVIARKIEDPFTITLSPFQIRTFLSCTDTVPGMLTVHLIPHSHDDLGYRKTVDQYYYGKFSSIHKAGVQYIIDTVADVLSKDPKKRTGLDVQGLKLMGCRNVYEGLLYQTTRLGLNMDRVDKDGRGKLWEGKRRLSVKQRHGVSREEDYRAERDGNARNCIWTCDTDVVRRADSAVRLTTNNLIEWDILSTVETAFLWMWWQEQDEAVRNVYRNLINSGQIELIGGGWVMNDEASSHYQATIDQFAWGLRWLEKTFGVCGRPRIGWQIDPFGHSKETASIMAQMGFDGLFFSRLDYQDKESRLNTSTMEMVWEASESLGESTEEGTNTLQ</sequence>
<evidence type="ECO:0000256" key="7">
    <source>
        <dbReference type="ARBA" id="ARBA00023180"/>
    </source>
</evidence>
<dbReference type="Gene3D" id="3.20.110.10">
    <property type="entry name" value="Glycoside hydrolase 38, N terminal domain"/>
    <property type="match status" value="2"/>
</dbReference>
<feature type="domain" description="Lysosomal alpha-mannosidase-like central" evidence="11">
    <location>
        <begin position="97"/>
        <end position="139"/>
    </location>
</feature>
<accession>A0A7R9E7Y3</accession>
<dbReference type="Gene3D" id="2.60.40.1360">
    <property type="match status" value="1"/>
</dbReference>
<dbReference type="Gene3D" id="2.70.98.30">
    <property type="entry name" value="Golgi alpha-mannosidase II, domain 4"/>
    <property type="match status" value="1"/>
</dbReference>
<dbReference type="Pfam" id="PF07748">
    <property type="entry name" value="Glyco_hydro_38C"/>
    <property type="match status" value="1"/>
</dbReference>
<evidence type="ECO:0000256" key="6">
    <source>
        <dbReference type="ARBA" id="ARBA00023157"/>
    </source>
</evidence>